<dbReference type="CDD" id="cd17546">
    <property type="entry name" value="REC_hyHK_CKI1_RcsC-like"/>
    <property type="match status" value="1"/>
</dbReference>
<dbReference type="PRINTS" id="PR00344">
    <property type="entry name" value="BCTRLSENSOR"/>
</dbReference>
<dbReference type="InterPro" id="IPR011006">
    <property type="entry name" value="CheY-like_superfamily"/>
</dbReference>
<gene>
    <name evidence="10" type="ORF">CHX27_14570</name>
</gene>
<feature type="domain" description="Response regulatory" evidence="9">
    <location>
        <begin position="372"/>
        <end position="486"/>
    </location>
</feature>
<evidence type="ECO:0000256" key="7">
    <source>
        <dbReference type="SAM" id="Phobius"/>
    </source>
</evidence>
<keyword evidence="4" id="KW-0902">Two-component regulatory system</keyword>
<comment type="catalytic activity">
    <reaction evidence="1">
        <text>ATP + protein L-histidine = ADP + protein N-phospho-L-histidine.</text>
        <dbReference type="EC" id="2.7.13.3"/>
    </reaction>
</comment>
<dbReference type="InterPro" id="IPR036890">
    <property type="entry name" value="HATPase_C_sf"/>
</dbReference>
<keyword evidence="11" id="KW-1185">Reference proteome</keyword>
<evidence type="ECO:0000259" key="8">
    <source>
        <dbReference type="PROSITE" id="PS50109"/>
    </source>
</evidence>
<dbReference type="RefSeq" id="WP_094487490.1">
    <property type="nucleotide sequence ID" value="NZ_NOXX01000226.1"/>
</dbReference>
<keyword evidence="7" id="KW-0472">Membrane</keyword>
<dbReference type="InterPro" id="IPR003661">
    <property type="entry name" value="HisK_dim/P_dom"/>
</dbReference>
<dbReference type="InterPro" id="IPR001789">
    <property type="entry name" value="Sig_transdc_resp-reg_receiver"/>
</dbReference>
<dbReference type="PANTHER" id="PTHR45339">
    <property type="entry name" value="HYBRID SIGNAL TRANSDUCTION HISTIDINE KINASE J"/>
    <property type="match status" value="1"/>
</dbReference>
<dbReference type="InterPro" id="IPR036097">
    <property type="entry name" value="HisK_dim/P_sf"/>
</dbReference>
<evidence type="ECO:0000256" key="6">
    <source>
        <dbReference type="SAM" id="Coils"/>
    </source>
</evidence>
<dbReference type="InterPro" id="IPR004358">
    <property type="entry name" value="Sig_transdc_His_kin-like_C"/>
</dbReference>
<dbReference type="GO" id="GO:0000155">
    <property type="term" value="F:phosphorelay sensor kinase activity"/>
    <property type="evidence" value="ECO:0007669"/>
    <property type="project" value="InterPro"/>
</dbReference>
<evidence type="ECO:0000313" key="11">
    <source>
        <dbReference type="Proteomes" id="UP000216035"/>
    </source>
</evidence>
<evidence type="ECO:0000256" key="2">
    <source>
        <dbReference type="ARBA" id="ARBA00012438"/>
    </source>
</evidence>
<protein>
    <recommendedName>
        <fullName evidence="2">histidine kinase</fullName>
        <ecNumber evidence="2">2.7.13.3</ecNumber>
    </recommendedName>
</protein>
<feature type="domain" description="Histidine kinase" evidence="8">
    <location>
        <begin position="129"/>
        <end position="350"/>
    </location>
</feature>
<evidence type="ECO:0000256" key="5">
    <source>
        <dbReference type="PROSITE-ProRule" id="PRU00169"/>
    </source>
</evidence>
<sequence length="491" mass="55413">MQGFLRHKSLVLVVALLLCNGYLFAIQSSFSVKPILFSSLNEPTKEQGINANIKADVSLDHAGERFSKLINILSFSSVAILSLLCMSLYRNNRIRKQSNKALKEKNQELQIAKERAEKASAVRSEFLSTVSHELRTPLHAITGLTHLLLSEKPEAHQLEYLNSLKFSANHLLNYINEILEITRIESNTLELDENYFDFRILLSDLVNSIQELAKEHKNELILDIDDRIPTRTFGDRIKLSQVLLNLLNNSLKFTSNGSVKLHARVGAFDKDWVSIEFIISDTGIGIPKDKIETVFESFKQGSNEINRKYGGTGLGLAIVKRILSVMGSKIKVESEMGKGSTFSFTCYFKYEEQASVQIPEKVVDESVLMEKKVLLVEDNKINQMITKRMLEKKSILCEIVETGEDAVSILKERKFDLVLMDVHLPGMNGTTATEQIRNFDSTTPIIALTAISLLENRDMLMGYGMSEVITKPFEPTTFYKTIAQFMNVSVE</sequence>
<dbReference type="PANTHER" id="PTHR45339:SF1">
    <property type="entry name" value="HYBRID SIGNAL TRANSDUCTION HISTIDINE KINASE J"/>
    <property type="match status" value="1"/>
</dbReference>
<dbReference type="SUPFAM" id="SSF55874">
    <property type="entry name" value="ATPase domain of HSP90 chaperone/DNA topoisomerase II/histidine kinase"/>
    <property type="match status" value="1"/>
</dbReference>
<comment type="caution">
    <text evidence="10">The sequence shown here is derived from an EMBL/GenBank/DDBJ whole genome shotgun (WGS) entry which is preliminary data.</text>
</comment>
<evidence type="ECO:0000259" key="9">
    <source>
        <dbReference type="PROSITE" id="PS50110"/>
    </source>
</evidence>
<dbReference type="PROSITE" id="PS50109">
    <property type="entry name" value="HIS_KIN"/>
    <property type="match status" value="1"/>
</dbReference>
<proteinExistence type="predicted"/>
<dbReference type="SUPFAM" id="SSF47384">
    <property type="entry name" value="Homodimeric domain of signal transducing histidine kinase"/>
    <property type="match status" value="1"/>
</dbReference>
<feature type="coiled-coil region" evidence="6">
    <location>
        <begin position="95"/>
        <end position="122"/>
    </location>
</feature>
<keyword evidence="7" id="KW-0812">Transmembrane</keyword>
<dbReference type="SUPFAM" id="SSF52172">
    <property type="entry name" value="CheY-like"/>
    <property type="match status" value="1"/>
</dbReference>
<dbReference type="EMBL" id="NOXX01000226">
    <property type="protein sequence ID" value="OYQ38610.1"/>
    <property type="molecule type" value="Genomic_DNA"/>
</dbReference>
<dbReference type="FunFam" id="3.30.565.10:FF:000010">
    <property type="entry name" value="Sensor histidine kinase RcsC"/>
    <property type="match status" value="1"/>
</dbReference>
<dbReference type="InterPro" id="IPR005467">
    <property type="entry name" value="His_kinase_dom"/>
</dbReference>
<dbReference type="PROSITE" id="PS50110">
    <property type="entry name" value="RESPONSE_REGULATORY"/>
    <property type="match status" value="1"/>
</dbReference>
<dbReference type="AlphaFoldDB" id="A0A255ZDD8"/>
<dbReference type="CDD" id="cd00082">
    <property type="entry name" value="HisKA"/>
    <property type="match status" value="1"/>
</dbReference>
<evidence type="ECO:0000256" key="1">
    <source>
        <dbReference type="ARBA" id="ARBA00000085"/>
    </source>
</evidence>
<dbReference type="Gene3D" id="3.30.565.10">
    <property type="entry name" value="Histidine kinase-like ATPase, C-terminal domain"/>
    <property type="match status" value="1"/>
</dbReference>
<dbReference type="SMART" id="SM00388">
    <property type="entry name" value="HisKA"/>
    <property type="match status" value="1"/>
</dbReference>
<dbReference type="Gene3D" id="1.10.287.130">
    <property type="match status" value="1"/>
</dbReference>
<feature type="modified residue" description="4-aspartylphosphate" evidence="5">
    <location>
        <position position="421"/>
    </location>
</feature>
<dbReference type="SMART" id="SM00387">
    <property type="entry name" value="HATPase_c"/>
    <property type="match status" value="1"/>
</dbReference>
<dbReference type="Pfam" id="PF02518">
    <property type="entry name" value="HATPase_c"/>
    <property type="match status" value="1"/>
</dbReference>
<reference evidence="10 11" key="1">
    <citation type="submission" date="2017-07" db="EMBL/GenBank/DDBJ databases">
        <title>Flavobacterium cyanobacteriorum sp. nov., isolated from cyanobacterial aggregates in a eutrophic lake.</title>
        <authorList>
            <person name="Cai H."/>
        </authorList>
    </citation>
    <scope>NUCLEOTIDE SEQUENCE [LARGE SCALE GENOMIC DNA]</scope>
    <source>
        <strain evidence="10 11">TH167</strain>
    </source>
</reference>
<dbReference type="Proteomes" id="UP000216035">
    <property type="component" value="Unassembled WGS sequence"/>
</dbReference>
<evidence type="ECO:0000256" key="4">
    <source>
        <dbReference type="ARBA" id="ARBA00023012"/>
    </source>
</evidence>
<dbReference type="Gene3D" id="3.40.50.2300">
    <property type="match status" value="1"/>
</dbReference>
<accession>A0A255ZDD8</accession>
<dbReference type="Pfam" id="PF00512">
    <property type="entry name" value="HisKA"/>
    <property type="match status" value="1"/>
</dbReference>
<evidence type="ECO:0000313" key="10">
    <source>
        <dbReference type="EMBL" id="OYQ38610.1"/>
    </source>
</evidence>
<name>A0A255ZDD8_9FLAO</name>
<keyword evidence="3 5" id="KW-0597">Phosphoprotein</keyword>
<organism evidence="10 11">
    <name type="scientific">Flavobacterium aurantiibacter</name>
    <dbReference type="NCBI Taxonomy" id="2023067"/>
    <lineage>
        <taxon>Bacteria</taxon>
        <taxon>Pseudomonadati</taxon>
        <taxon>Bacteroidota</taxon>
        <taxon>Flavobacteriia</taxon>
        <taxon>Flavobacteriales</taxon>
        <taxon>Flavobacteriaceae</taxon>
        <taxon>Flavobacterium</taxon>
    </lineage>
</organism>
<keyword evidence="6" id="KW-0175">Coiled coil</keyword>
<dbReference type="InterPro" id="IPR003594">
    <property type="entry name" value="HATPase_dom"/>
</dbReference>
<feature type="transmembrane region" description="Helical" evidence="7">
    <location>
        <begin position="69"/>
        <end position="89"/>
    </location>
</feature>
<evidence type="ECO:0000256" key="3">
    <source>
        <dbReference type="ARBA" id="ARBA00022553"/>
    </source>
</evidence>
<dbReference type="Pfam" id="PF00072">
    <property type="entry name" value="Response_reg"/>
    <property type="match status" value="1"/>
</dbReference>
<dbReference type="SMART" id="SM00448">
    <property type="entry name" value="REC"/>
    <property type="match status" value="1"/>
</dbReference>
<dbReference type="EC" id="2.7.13.3" evidence="2"/>
<keyword evidence="7" id="KW-1133">Transmembrane helix</keyword>